<dbReference type="AlphaFoldDB" id="A0A5C1QGZ5"/>
<keyword evidence="2" id="KW-1185">Reference proteome</keyword>
<evidence type="ECO:0000313" key="2">
    <source>
        <dbReference type="Proteomes" id="UP000324209"/>
    </source>
</evidence>
<sequence length="340" mass="39556">MYSIELINILKAIPELSHQNFSKIDNLLGSVGTGGIFRKSELLRVVSQKSLISKIEAFLIQNTIIQPYKKNCPTCGNEYAKEVDKCDYCDTDLTNPTNISYFKIVAEIQLSNDEKKVISQKKMNLDISAFKLLIRKIERIKRTQRNGYLVLFDLANSTEIRKENMYFHSLLCKQFNSFIKEFVRPYFLKSNAIVVKSEGDSAFVFFTNQDDLESFIMDYHENIKFQDFYNKMIEFNEDNKVKSYIKTYISASDVSEYHQTDMLSLDFESMEAFTFINRIEKIGKSKLVESYGENDLIPYFILSRTEIFPSKEFMLSNVQNYGNVNVYLSLSKDIDSTISR</sequence>
<protein>
    <submittedName>
        <fullName evidence="1">Uncharacterized protein</fullName>
    </submittedName>
</protein>
<proteinExistence type="predicted"/>
<name>A0A5C1QGZ5_9SPIO</name>
<gene>
    <name evidence="1" type="ORF">EXM22_02045</name>
</gene>
<organism evidence="1 2">
    <name type="scientific">Oceanispirochaeta crateris</name>
    <dbReference type="NCBI Taxonomy" id="2518645"/>
    <lineage>
        <taxon>Bacteria</taxon>
        <taxon>Pseudomonadati</taxon>
        <taxon>Spirochaetota</taxon>
        <taxon>Spirochaetia</taxon>
        <taxon>Spirochaetales</taxon>
        <taxon>Spirochaetaceae</taxon>
        <taxon>Oceanispirochaeta</taxon>
    </lineage>
</organism>
<dbReference type="EMBL" id="CP036150">
    <property type="protein sequence ID" value="QEN06831.1"/>
    <property type="molecule type" value="Genomic_DNA"/>
</dbReference>
<evidence type="ECO:0000313" key="1">
    <source>
        <dbReference type="EMBL" id="QEN06831.1"/>
    </source>
</evidence>
<dbReference type="Proteomes" id="UP000324209">
    <property type="component" value="Chromosome"/>
</dbReference>
<dbReference type="KEGG" id="ock:EXM22_02045"/>
<dbReference type="RefSeq" id="WP_149484914.1">
    <property type="nucleotide sequence ID" value="NZ_CP036150.1"/>
</dbReference>
<accession>A0A5C1QGZ5</accession>
<reference evidence="1 2" key="1">
    <citation type="submission" date="2019-02" db="EMBL/GenBank/DDBJ databases">
        <title>Complete Genome Sequence and Methylome Analysis of free living Spirochaetas.</title>
        <authorList>
            <person name="Fomenkov A."/>
            <person name="Dubinina G."/>
            <person name="Leshcheva N."/>
            <person name="Mikheeva N."/>
            <person name="Grabovich M."/>
            <person name="Vincze T."/>
            <person name="Roberts R.J."/>
        </authorList>
    </citation>
    <scope>NUCLEOTIDE SEQUENCE [LARGE SCALE GENOMIC DNA]</scope>
    <source>
        <strain evidence="1 2">K2</strain>
    </source>
</reference>